<keyword evidence="4 14" id="KW-1133">Transmembrane helix</keyword>
<comment type="catalytic activity">
    <reaction evidence="8">
        <text>(indol-3-yl)acetate(out) + a dicarboxylate(in) = (indol-3-yl)acetate(in) + a dicarboxylate(out)</text>
        <dbReference type="Rhea" id="RHEA:75983"/>
        <dbReference type="ChEBI" id="CHEBI:28965"/>
        <dbReference type="ChEBI" id="CHEBI:30854"/>
    </reaction>
</comment>
<feature type="compositionally biased region" description="Basic and acidic residues" evidence="13">
    <location>
        <begin position="528"/>
        <end position="539"/>
    </location>
</feature>
<evidence type="ECO:0000256" key="12">
    <source>
        <dbReference type="ARBA" id="ARBA00052748"/>
    </source>
</evidence>
<dbReference type="InterPro" id="IPR020846">
    <property type="entry name" value="MFS_dom"/>
</dbReference>
<feature type="transmembrane region" description="Helical" evidence="14">
    <location>
        <begin position="251"/>
        <end position="269"/>
    </location>
</feature>
<dbReference type="PROSITE" id="PS50850">
    <property type="entry name" value="MFS"/>
    <property type="match status" value="1"/>
</dbReference>
<sequence length="554" mass="60842">MAFTDLLDTLGGMSRFQLIHTALLLLPCGLLACHNFLQNFTAAVPPHHCQGPANHTEASTNDSGAWLRATVPLDQLGAPEPCRRFTKPQWALLSPNSSGPDSATERCKDGWVYNHSVFPSTIVMEWDLVCEARTLRDLAQSVYTAGVLVGAAVIGSLADRLGRKAPLVWSYLQLAASGSATAYFSSFSAYCVFRFLMGMTFSGIILNSLSLVVEWMPTRGRTVAGILLGYSFTLGQLILAGIAYLIRPWRCLQFAVSAPFLIFFLYSWWLPESSHWLLLHGKSQLAVQNLQKVAAMNGRKEEGERLTKEAVSSYIQSKFASVRTSNSILDLFRTPAIRKVTCCLMVIWFSNSVAYYGLAMNLQKFGLSLYLVQAFGIIDIPAMLVATATMIYMGCRATVASFLILAGLMVIANMFVPEELKLFLKSKAALGKGCLASSFICVYLFTGELYPTEIRQMGMGFASVYARLRGLAAPLVTTLGEYSTILLPVSFGATAVLARMAVCFLTETRKAPLVETIAAMERRAKEAASKKHVEEKSEKISLQQLRTSPLRETI</sequence>
<evidence type="ECO:0000256" key="2">
    <source>
        <dbReference type="ARBA" id="ARBA00009203"/>
    </source>
</evidence>
<evidence type="ECO:0000256" key="7">
    <source>
        <dbReference type="ARBA" id="ARBA00036443"/>
    </source>
</evidence>
<evidence type="ECO:0000313" key="16">
    <source>
        <dbReference type="Ensembl" id="ENSCSAP00000003997.1"/>
    </source>
</evidence>
<feature type="transmembrane region" description="Helical" evidence="14">
    <location>
        <begin position="191"/>
        <end position="213"/>
    </location>
</feature>
<keyword evidence="17" id="KW-1185">Reference proteome</keyword>
<dbReference type="InterPro" id="IPR036259">
    <property type="entry name" value="MFS_trans_sf"/>
</dbReference>
<evidence type="ECO:0000256" key="3">
    <source>
        <dbReference type="ARBA" id="ARBA00022692"/>
    </source>
</evidence>
<dbReference type="Bgee" id="ENSCSAG00000007740">
    <property type="expression patterns" value="Expressed in pituitary gland and 1 other cell type or tissue"/>
</dbReference>
<feature type="transmembrane region" description="Helical" evidence="14">
    <location>
        <begin position="399"/>
        <end position="416"/>
    </location>
</feature>
<dbReference type="OMA" id="PEPCQRF"/>
<dbReference type="GO" id="GO:0022857">
    <property type="term" value="F:transmembrane transporter activity"/>
    <property type="evidence" value="ECO:0007669"/>
    <property type="project" value="InterPro"/>
</dbReference>
<dbReference type="Ensembl" id="ENSCSAT00000005782.1">
    <property type="protein sequence ID" value="ENSCSAP00000003997.1"/>
    <property type="gene ID" value="ENSCSAG00000007740.1"/>
</dbReference>
<comment type="catalytic activity">
    <reaction evidence="11">
        <text>N-benzoylglycine(out) + a dicarboxylate(in) = N-benzoylglycine(in) + a dicarboxylate(out)</text>
        <dbReference type="Rhea" id="RHEA:75991"/>
        <dbReference type="ChEBI" id="CHEBI:28965"/>
        <dbReference type="ChEBI" id="CHEBI:606565"/>
    </reaction>
</comment>
<comment type="catalytic activity">
    <reaction evidence="10">
        <text>indoxyl sulfate(out) + a dicarboxylate(in) = indoxyl sulfate(in) + a dicarboxylate(out)</text>
        <dbReference type="Rhea" id="RHEA:75987"/>
        <dbReference type="ChEBI" id="CHEBI:28965"/>
        <dbReference type="ChEBI" id="CHEBI:144643"/>
    </reaction>
</comment>
<feature type="transmembrane region" description="Helical" evidence="14">
    <location>
        <begin position="370"/>
        <end position="393"/>
    </location>
</feature>
<feature type="transmembrane region" description="Helical" evidence="14">
    <location>
        <begin position="428"/>
        <end position="446"/>
    </location>
</feature>
<evidence type="ECO:0000256" key="4">
    <source>
        <dbReference type="ARBA" id="ARBA00022989"/>
    </source>
</evidence>
<feature type="transmembrane region" description="Helical" evidence="14">
    <location>
        <begin position="16"/>
        <end position="37"/>
    </location>
</feature>
<dbReference type="GO" id="GO:0016020">
    <property type="term" value="C:membrane"/>
    <property type="evidence" value="ECO:0007669"/>
    <property type="project" value="UniProtKB-SubCell"/>
</dbReference>
<evidence type="ECO:0000256" key="5">
    <source>
        <dbReference type="ARBA" id="ARBA00023136"/>
    </source>
</evidence>
<dbReference type="InterPro" id="IPR005828">
    <property type="entry name" value="MFS_sugar_transport-like"/>
</dbReference>
<evidence type="ECO:0000256" key="1">
    <source>
        <dbReference type="ARBA" id="ARBA00004141"/>
    </source>
</evidence>
<evidence type="ECO:0000256" key="14">
    <source>
        <dbReference type="SAM" id="Phobius"/>
    </source>
</evidence>
<dbReference type="EMBL" id="AQIB01078681">
    <property type="status" value="NOT_ANNOTATED_CDS"/>
    <property type="molecule type" value="Genomic_DNA"/>
</dbReference>
<dbReference type="EMBL" id="AQIB01078679">
    <property type="status" value="NOT_ANNOTATED_CDS"/>
    <property type="molecule type" value="Genomic_DNA"/>
</dbReference>
<dbReference type="GeneTree" id="ENSGT00940000162438"/>
<dbReference type="EMBL" id="AQIB01078678">
    <property type="status" value="NOT_ANNOTATED_CDS"/>
    <property type="molecule type" value="Genomic_DNA"/>
</dbReference>
<proteinExistence type="inferred from homology"/>
<evidence type="ECO:0000256" key="6">
    <source>
        <dbReference type="ARBA" id="ARBA00035829"/>
    </source>
</evidence>
<evidence type="ECO:0000313" key="17">
    <source>
        <dbReference type="Proteomes" id="UP000029965"/>
    </source>
</evidence>
<dbReference type="EMBL" id="AQIB01078683">
    <property type="status" value="NOT_ANNOTATED_CDS"/>
    <property type="molecule type" value="Genomic_DNA"/>
</dbReference>
<reference evidence="16" key="3">
    <citation type="submission" date="2025-09" db="UniProtKB">
        <authorList>
            <consortium name="Ensembl"/>
        </authorList>
    </citation>
    <scope>IDENTIFICATION</scope>
</reference>
<dbReference type="FunFam" id="1.20.1250.20:FF:000023">
    <property type="entry name" value="Solute carrier family 22 member 6"/>
    <property type="match status" value="1"/>
</dbReference>
<comment type="catalytic activity">
    <reaction evidence="6">
        <text>3-carboxy-4-methyl-5-propyl-2-furanpropanoate(out) + a dicarboxylate(in) = 3-carboxy-4-methyl-5-propyl-2-furanpropanoate(in) + a dicarboxylate(out)</text>
        <dbReference type="Rhea" id="RHEA:75995"/>
        <dbReference type="ChEBI" id="CHEBI:28965"/>
        <dbReference type="ChEBI" id="CHEBI:194524"/>
    </reaction>
</comment>
<dbReference type="STRING" id="60711.ENSCSAP00000003997"/>
<evidence type="ECO:0000256" key="13">
    <source>
        <dbReference type="SAM" id="MobiDB-lite"/>
    </source>
</evidence>
<dbReference type="Gene3D" id="1.20.1250.20">
    <property type="entry name" value="MFS general substrate transporter like domains"/>
    <property type="match status" value="1"/>
</dbReference>
<evidence type="ECO:0000256" key="10">
    <source>
        <dbReference type="ARBA" id="ARBA00051529"/>
    </source>
</evidence>
<evidence type="ECO:0000256" key="9">
    <source>
        <dbReference type="ARBA" id="ARBA00051213"/>
    </source>
</evidence>
<comment type="subcellular location">
    <subcellularLocation>
        <location evidence="1">Membrane</location>
        <topology evidence="1">Multi-pass membrane protein</topology>
    </subcellularLocation>
</comment>
<name>A0A0D9R5V8_CHLSB</name>
<dbReference type="SUPFAM" id="SSF103473">
    <property type="entry name" value="MFS general substrate transporter"/>
    <property type="match status" value="1"/>
</dbReference>
<comment type="catalytic activity">
    <reaction evidence="12">
        <text>L-erythro-7,8-dihydrobiopterin(out) + a dicarboxylate(in) = L-erythro-7,8-dihydrobiopterin(in) + a dicarboxylate(out)</text>
        <dbReference type="Rhea" id="RHEA:76075"/>
        <dbReference type="ChEBI" id="CHEBI:28965"/>
        <dbReference type="ChEBI" id="CHEBI:43029"/>
    </reaction>
</comment>
<feature type="transmembrane region" description="Helical" evidence="14">
    <location>
        <begin position="225"/>
        <end position="246"/>
    </location>
</feature>
<reference evidence="16" key="2">
    <citation type="submission" date="2025-08" db="UniProtKB">
        <authorList>
            <consortium name="Ensembl"/>
        </authorList>
    </citation>
    <scope>IDENTIFICATION</scope>
</reference>
<keyword evidence="3 14" id="KW-0812">Transmembrane</keyword>
<feature type="domain" description="Major facilitator superfamily (MFS) profile" evidence="15">
    <location>
        <begin position="87"/>
        <end position="510"/>
    </location>
</feature>
<dbReference type="EMBL" id="AQIB01078684">
    <property type="status" value="NOT_ANNOTATED_CDS"/>
    <property type="molecule type" value="Genomic_DNA"/>
</dbReference>
<dbReference type="EMBL" id="AQIB01078680">
    <property type="status" value="NOT_ANNOTATED_CDS"/>
    <property type="molecule type" value="Genomic_DNA"/>
</dbReference>
<accession>A0A0D9R5V8</accession>
<comment type="catalytic activity">
    <reaction evidence="9">
        <text>L-sepiapterin(out) + a dicarboxylate(in) = L-sepiapterin(in) + a dicarboxylate(out)</text>
        <dbReference type="Rhea" id="RHEA:76079"/>
        <dbReference type="ChEBI" id="CHEBI:28965"/>
        <dbReference type="ChEBI" id="CHEBI:194527"/>
    </reaction>
</comment>
<dbReference type="EMBL" id="AQIB01078686">
    <property type="status" value="NOT_ANNOTATED_CDS"/>
    <property type="molecule type" value="Genomic_DNA"/>
</dbReference>
<feature type="transmembrane region" description="Helical" evidence="14">
    <location>
        <begin position="336"/>
        <end position="358"/>
    </location>
</feature>
<dbReference type="Pfam" id="PF00083">
    <property type="entry name" value="Sugar_tr"/>
    <property type="match status" value="1"/>
</dbReference>
<organism evidence="16 17">
    <name type="scientific">Chlorocebus sabaeus</name>
    <name type="common">Green monkey</name>
    <name type="synonym">Simia sabaea</name>
    <dbReference type="NCBI Taxonomy" id="60711"/>
    <lineage>
        <taxon>Eukaryota</taxon>
        <taxon>Metazoa</taxon>
        <taxon>Chordata</taxon>
        <taxon>Craniata</taxon>
        <taxon>Vertebrata</taxon>
        <taxon>Euteleostomi</taxon>
        <taxon>Mammalia</taxon>
        <taxon>Eutheria</taxon>
        <taxon>Euarchontoglires</taxon>
        <taxon>Primates</taxon>
        <taxon>Haplorrhini</taxon>
        <taxon>Catarrhini</taxon>
        <taxon>Cercopithecidae</taxon>
        <taxon>Cercopithecinae</taxon>
        <taxon>Chlorocebus</taxon>
    </lineage>
</organism>
<dbReference type="EMBL" id="AQIB01078685">
    <property type="status" value="NOT_ANNOTATED_CDS"/>
    <property type="molecule type" value="Genomic_DNA"/>
</dbReference>
<comment type="similarity">
    <text evidence="2">Belongs to the major facilitator (TC 2.A.1) superfamily. Organic cation transporter (TC 2.A.1.19) family.</text>
</comment>
<dbReference type="EMBL" id="AQIB01078687">
    <property type="status" value="NOT_ANNOTATED_CDS"/>
    <property type="molecule type" value="Genomic_DNA"/>
</dbReference>
<dbReference type="Proteomes" id="UP000029965">
    <property type="component" value="Chromosome 1"/>
</dbReference>
<comment type="catalytic activity">
    <reaction evidence="7">
        <text>(6R)-L-erythro-5,6,7,8-tetrahydrobiopterin(out) + a dicarboxylate(in) = (6R)-L-erythro-5,6,7,8-tetrahydrobiopterin(in) + a dicarboxylate(out)</text>
        <dbReference type="Rhea" id="RHEA:76071"/>
        <dbReference type="ChEBI" id="CHEBI:28965"/>
        <dbReference type="ChEBI" id="CHEBI:59560"/>
    </reaction>
</comment>
<evidence type="ECO:0000256" key="8">
    <source>
        <dbReference type="ARBA" id="ARBA00036697"/>
    </source>
</evidence>
<dbReference type="eggNOG" id="KOG0255">
    <property type="taxonomic scope" value="Eukaryota"/>
</dbReference>
<evidence type="ECO:0000256" key="11">
    <source>
        <dbReference type="ARBA" id="ARBA00052728"/>
    </source>
</evidence>
<dbReference type="EMBL" id="AQIB01078682">
    <property type="status" value="NOT_ANNOTATED_CDS"/>
    <property type="molecule type" value="Genomic_DNA"/>
</dbReference>
<evidence type="ECO:0000259" key="15">
    <source>
        <dbReference type="PROSITE" id="PS50850"/>
    </source>
</evidence>
<reference evidence="16 17" key="1">
    <citation type="submission" date="2014-03" db="EMBL/GenBank/DDBJ databases">
        <authorList>
            <person name="Warren W."/>
            <person name="Wilson R.K."/>
        </authorList>
    </citation>
    <scope>NUCLEOTIDE SEQUENCE</scope>
</reference>
<dbReference type="AlphaFoldDB" id="A0A0D9R5V8"/>
<feature type="region of interest" description="Disordered" evidence="13">
    <location>
        <begin position="528"/>
        <end position="554"/>
    </location>
</feature>
<protein>
    <recommendedName>
        <fullName evidence="15">Major facilitator superfamily (MFS) profile domain-containing protein</fullName>
    </recommendedName>
</protein>
<dbReference type="PANTHER" id="PTHR24064">
    <property type="entry name" value="SOLUTE CARRIER FAMILY 22 MEMBER"/>
    <property type="match status" value="1"/>
</dbReference>
<keyword evidence="5 14" id="KW-0472">Membrane</keyword>